<keyword evidence="6" id="KW-1185">Reference proteome</keyword>
<dbReference type="PRINTS" id="PR00080">
    <property type="entry name" value="SDRFAMILY"/>
</dbReference>
<dbReference type="Gene3D" id="3.40.50.720">
    <property type="entry name" value="NAD(P)-binding Rossmann-like Domain"/>
    <property type="match status" value="1"/>
</dbReference>
<protein>
    <recommendedName>
        <fullName evidence="7">NAD(P)-binding protein</fullName>
    </recommendedName>
</protein>
<keyword evidence="2" id="KW-0521">NADP</keyword>
<evidence type="ECO:0000256" key="2">
    <source>
        <dbReference type="ARBA" id="ARBA00022857"/>
    </source>
</evidence>
<dbReference type="PANTHER" id="PTHR24320:SF282">
    <property type="entry name" value="WW DOMAIN-CONTAINING OXIDOREDUCTASE"/>
    <property type="match status" value="1"/>
</dbReference>
<comment type="caution">
    <text evidence="5">The sequence shown here is derived from an EMBL/GenBank/DDBJ whole genome shotgun (WGS) entry which is preliminary data.</text>
</comment>
<dbReference type="SUPFAM" id="SSF51735">
    <property type="entry name" value="NAD(P)-binding Rossmann-fold domains"/>
    <property type="match status" value="1"/>
</dbReference>
<name>A0A9P6TI39_9BASI</name>
<dbReference type="EMBL" id="MU167208">
    <property type="protein sequence ID" value="KAG0152365.1"/>
    <property type="molecule type" value="Genomic_DNA"/>
</dbReference>
<gene>
    <name evidence="5" type="ORF">CROQUDRAFT_649757</name>
</gene>
<evidence type="ECO:0000313" key="5">
    <source>
        <dbReference type="EMBL" id="KAG0152365.1"/>
    </source>
</evidence>
<sequence length="335" mass="36872">MAEILASGCDTLKTYLKANVICRGQRWDARQMPDLSGRVAIVTGGNTGLGFQTCLALVKNNCKVYMASRVESRAKAAITKIKQEVPEAHVEYLYFDLTILSTAKQAADDFKGKEDRLDILINNAGIMMTPYELSPDGIELQACNGTGHFALTMALLPILKKTASLPNTHVRVVNVSSLGHNYYGTPDFTSLDGLNHKAASGWIRYGQSKLTNILFNNELQKLLQDTNIICLAVHPGLVATELTRGLEQSYPQLECLGTFLKTILQWISSTPYAGAQTQLYAATSPEVEETNLRGAYLVPYGQVGRKSKFAQDLDGKLGQEFWSLCEKLVTEAEKR</sequence>
<organism evidence="5 6">
    <name type="scientific">Cronartium quercuum f. sp. fusiforme G11</name>
    <dbReference type="NCBI Taxonomy" id="708437"/>
    <lineage>
        <taxon>Eukaryota</taxon>
        <taxon>Fungi</taxon>
        <taxon>Dikarya</taxon>
        <taxon>Basidiomycota</taxon>
        <taxon>Pucciniomycotina</taxon>
        <taxon>Pucciniomycetes</taxon>
        <taxon>Pucciniales</taxon>
        <taxon>Coleosporiaceae</taxon>
        <taxon>Cronartium</taxon>
    </lineage>
</organism>
<dbReference type="PANTHER" id="PTHR24320">
    <property type="entry name" value="RETINOL DEHYDROGENASE"/>
    <property type="match status" value="1"/>
</dbReference>
<dbReference type="AlphaFoldDB" id="A0A9P6TI39"/>
<dbReference type="GO" id="GO:0016491">
    <property type="term" value="F:oxidoreductase activity"/>
    <property type="evidence" value="ECO:0007669"/>
    <property type="project" value="UniProtKB-KW"/>
</dbReference>
<dbReference type="OrthoDB" id="2499330at2759"/>
<accession>A0A9P6TI39</accession>
<evidence type="ECO:0000313" key="6">
    <source>
        <dbReference type="Proteomes" id="UP000886653"/>
    </source>
</evidence>
<proteinExistence type="inferred from homology"/>
<evidence type="ECO:0000256" key="3">
    <source>
        <dbReference type="ARBA" id="ARBA00023002"/>
    </source>
</evidence>
<keyword evidence="3" id="KW-0560">Oxidoreductase</keyword>
<dbReference type="PRINTS" id="PR00081">
    <property type="entry name" value="GDHRDH"/>
</dbReference>
<dbReference type="InterPro" id="IPR036291">
    <property type="entry name" value="NAD(P)-bd_dom_sf"/>
</dbReference>
<reference evidence="5" key="1">
    <citation type="submission" date="2013-11" db="EMBL/GenBank/DDBJ databases">
        <title>Genome sequence of the fusiform rust pathogen reveals effectors for host alternation and coevolution with pine.</title>
        <authorList>
            <consortium name="DOE Joint Genome Institute"/>
            <person name="Smith K."/>
            <person name="Pendleton A."/>
            <person name="Kubisiak T."/>
            <person name="Anderson C."/>
            <person name="Salamov A."/>
            <person name="Aerts A."/>
            <person name="Riley R."/>
            <person name="Clum A."/>
            <person name="Lindquist E."/>
            <person name="Ence D."/>
            <person name="Campbell M."/>
            <person name="Kronenberg Z."/>
            <person name="Feau N."/>
            <person name="Dhillon B."/>
            <person name="Hamelin R."/>
            <person name="Burleigh J."/>
            <person name="Smith J."/>
            <person name="Yandell M."/>
            <person name="Nelson C."/>
            <person name="Grigoriev I."/>
            <person name="Davis J."/>
        </authorList>
    </citation>
    <scope>NUCLEOTIDE SEQUENCE</scope>
    <source>
        <strain evidence="5">G11</strain>
    </source>
</reference>
<comment type="similarity">
    <text evidence="1 4">Belongs to the short-chain dehydrogenases/reductases (SDR) family.</text>
</comment>
<evidence type="ECO:0000256" key="4">
    <source>
        <dbReference type="RuleBase" id="RU000363"/>
    </source>
</evidence>
<dbReference type="Pfam" id="PF00106">
    <property type="entry name" value="adh_short"/>
    <property type="match status" value="1"/>
</dbReference>
<evidence type="ECO:0000256" key="1">
    <source>
        <dbReference type="ARBA" id="ARBA00006484"/>
    </source>
</evidence>
<dbReference type="Proteomes" id="UP000886653">
    <property type="component" value="Unassembled WGS sequence"/>
</dbReference>
<dbReference type="InterPro" id="IPR002347">
    <property type="entry name" value="SDR_fam"/>
</dbReference>
<evidence type="ECO:0008006" key="7">
    <source>
        <dbReference type="Google" id="ProtNLM"/>
    </source>
</evidence>